<dbReference type="FunFam" id="3.40.50.300:FF:001304">
    <property type="entry name" value="DNA helicase INO80"/>
    <property type="match status" value="1"/>
</dbReference>
<comment type="similarity">
    <text evidence="5">Belongs to the SNF2/RAD54 helicase family.</text>
</comment>
<dbReference type="InterPro" id="IPR050520">
    <property type="entry name" value="INO80/SWR1_helicase"/>
</dbReference>
<feature type="domain" description="Helicase C-terminal" evidence="7">
    <location>
        <begin position="87"/>
        <end position="242"/>
    </location>
</feature>
<protein>
    <recommendedName>
        <fullName evidence="5">Chromatin-remodeling ATPase INO80</fullName>
        <ecNumber evidence="5">3.6.4.-</ecNumber>
    </recommendedName>
</protein>
<dbReference type="GO" id="GO:0006338">
    <property type="term" value="P:chromatin remodeling"/>
    <property type="evidence" value="ECO:0007669"/>
    <property type="project" value="UniProtKB-UniRule"/>
</dbReference>
<evidence type="ECO:0000313" key="9">
    <source>
        <dbReference type="Proteomes" id="UP001562425"/>
    </source>
</evidence>
<keyword evidence="5" id="KW-0227">DNA damage</keyword>
<dbReference type="Pfam" id="PF00271">
    <property type="entry name" value="Helicase_C"/>
    <property type="match status" value="1"/>
</dbReference>
<comment type="subunit">
    <text evidence="5">Component of the INO80 chromatin-remodeling complex.</text>
</comment>
<dbReference type="GO" id="GO:0006281">
    <property type="term" value="P:DNA repair"/>
    <property type="evidence" value="ECO:0007669"/>
    <property type="project" value="UniProtKB-UniRule"/>
</dbReference>
<feature type="compositionally biased region" description="Basic residues" evidence="6">
    <location>
        <begin position="388"/>
        <end position="399"/>
    </location>
</feature>
<dbReference type="PROSITE" id="PS51194">
    <property type="entry name" value="HELICASE_CTER"/>
    <property type="match status" value="1"/>
</dbReference>
<keyword evidence="5" id="KW-0234">DNA repair</keyword>
<dbReference type="GO" id="GO:0003677">
    <property type="term" value="F:DNA binding"/>
    <property type="evidence" value="ECO:0007669"/>
    <property type="project" value="UniProtKB-UniRule"/>
</dbReference>
<dbReference type="InterPro" id="IPR001650">
    <property type="entry name" value="Helicase_C-like"/>
</dbReference>
<accession>A0ABD1CRM9</accession>
<dbReference type="InterPro" id="IPR049730">
    <property type="entry name" value="SNF2/RAD54-like_C"/>
</dbReference>
<dbReference type="SUPFAM" id="SSF52540">
    <property type="entry name" value="P-loop containing nucleoside triphosphate hydrolases"/>
    <property type="match status" value="1"/>
</dbReference>
<name>A0ABD1CRM9_CULPP</name>
<evidence type="ECO:0000256" key="6">
    <source>
        <dbReference type="SAM" id="MobiDB-lite"/>
    </source>
</evidence>
<feature type="compositionally biased region" description="Basic and acidic residues" evidence="6">
    <location>
        <begin position="263"/>
        <end position="281"/>
    </location>
</feature>
<evidence type="ECO:0000256" key="4">
    <source>
        <dbReference type="ARBA" id="ARBA00022840"/>
    </source>
</evidence>
<evidence type="ECO:0000256" key="1">
    <source>
        <dbReference type="ARBA" id="ARBA00004123"/>
    </source>
</evidence>
<evidence type="ECO:0000256" key="3">
    <source>
        <dbReference type="ARBA" id="ARBA00022801"/>
    </source>
</evidence>
<dbReference type="PANTHER" id="PTHR45685:SF2">
    <property type="entry name" value="CHROMATIN-REMODELING ATPASE INO80"/>
    <property type="match status" value="1"/>
</dbReference>
<dbReference type="InterPro" id="IPR027417">
    <property type="entry name" value="P-loop_NTPase"/>
</dbReference>
<dbReference type="EC" id="3.6.4.-" evidence="5"/>
<keyword evidence="3 5" id="KW-0378">Hydrolase</keyword>
<dbReference type="Gene3D" id="3.40.50.300">
    <property type="entry name" value="P-loop containing nucleotide triphosphate hydrolases"/>
    <property type="match status" value="1"/>
</dbReference>
<feature type="region of interest" description="Disordered" evidence="6">
    <location>
        <begin position="263"/>
        <end position="282"/>
    </location>
</feature>
<comment type="subcellular location">
    <subcellularLocation>
        <location evidence="1 5">Nucleus</location>
    </subcellularLocation>
</comment>
<evidence type="ECO:0000256" key="2">
    <source>
        <dbReference type="ARBA" id="ARBA00022741"/>
    </source>
</evidence>
<dbReference type="CDD" id="cd18793">
    <property type="entry name" value="SF2_C_SNF"/>
    <property type="match status" value="1"/>
</dbReference>
<proteinExistence type="inferred from homology"/>
<keyword evidence="4 5" id="KW-0067">ATP-binding</keyword>
<keyword evidence="5" id="KW-0238">DNA-binding</keyword>
<evidence type="ECO:0000259" key="7">
    <source>
        <dbReference type="PROSITE" id="PS51194"/>
    </source>
</evidence>
<dbReference type="EMBL" id="JBEHCU010010016">
    <property type="protein sequence ID" value="KAL1378900.1"/>
    <property type="molecule type" value="Genomic_DNA"/>
</dbReference>
<dbReference type="AlphaFoldDB" id="A0ABD1CRM9"/>
<comment type="catalytic activity">
    <reaction evidence="5">
        <text>ATP + H2O = ADP + phosphate + H(+)</text>
        <dbReference type="Rhea" id="RHEA:13065"/>
        <dbReference type="ChEBI" id="CHEBI:15377"/>
        <dbReference type="ChEBI" id="CHEBI:15378"/>
        <dbReference type="ChEBI" id="CHEBI:30616"/>
        <dbReference type="ChEBI" id="CHEBI:43474"/>
        <dbReference type="ChEBI" id="CHEBI:456216"/>
    </reaction>
</comment>
<feature type="compositionally biased region" description="Basic and acidic residues" evidence="6">
    <location>
        <begin position="405"/>
        <end position="414"/>
    </location>
</feature>
<gene>
    <name evidence="8" type="ORF">pipiens_015286</name>
</gene>
<keyword evidence="9" id="KW-1185">Reference proteome</keyword>
<dbReference type="GO" id="GO:0005524">
    <property type="term" value="F:ATP binding"/>
    <property type="evidence" value="ECO:0007669"/>
    <property type="project" value="UniProtKB-UniRule"/>
</dbReference>
<comment type="caution">
    <text evidence="8">The sequence shown here is derived from an EMBL/GenBank/DDBJ whole genome shotgun (WGS) entry which is preliminary data.</text>
</comment>
<comment type="domain">
    <text evidence="5">The DBINO region is involved in binding to DNA.</text>
</comment>
<dbReference type="Proteomes" id="UP001562425">
    <property type="component" value="Unassembled WGS sequence"/>
</dbReference>
<organism evidence="8 9">
    <name type="scientific">Culex pipiens pipiens</name>
    <name type="common">Northern house mosquito</name>
    <dbReference type="NCBI Taxonomy" id="38569"/>
    <lineage>
        <taxon>Eukaryota</taxon>
        <taxon>Metazoa</taxon>
        <taxon>Ecdysozoa</taxon>
        <taxon>Arthropoda</taxon>
        <taxon>Hexapoda</taxon>
        <taxon>Insecta</taxon>
        <taxon>Pterygota</taxon>
        <taxon>Neoptera</taxon>
        <taxon>Endopterygota</taxon>
        <taxon>Diptera</taxon>
        <taxon>Nematocera</taxon>
        <taxon>Culicoidea</taxon>
        <taxon>Culicidae</taxon>
        <taxon>Culicinae</taxon>
        <taxon>Culicini</taxon>
        <taxon>Culex</taxon>
        <taxon>Culex</taxon>
    </lineage>
</organism>
<dbReference type="GO" id="GO:0031011">
    <property type="term" value="C:Ino80 complex"/>
    <property type="evidence" value="ECO:0007669"/>
    <property type="project" value="UniProtKB-UniRule"/>
</dbReference>
<keyword evidence="2" id="KW-0547">Nucleotide-binding</keyword>
<sequence length="430" mass="48579">MHQCWPTEMPQFLYGLIPRVASSEKKFYCKSRRAAWAAIRHAQCESPDGFALVLEALKLSYTSSVGWSKIVIPDKQTLVSDAGKLAVLDSLLTRLKTQGHRVLIYSQMTKMIDLLEEYMWHRKHRYMRLDGSSKISARRDMVADFQSRTDIFVFLLSTRAGGLGINLTAADTVIFYDSDWNPTVDQQAMDRAHRLGQTKQVTVYRLICKGTIEERILQRAREKSEIQRMVISGGNFKPDTLKPKEVVSLLLDDEEIELKYRQKTEERKSVADDEKERERKRAAPSTIKIGELKKCKNETQLNADDLIFLESGAPSPAASEQSNTIMMTMIVKVQAVRIYQDHSCPTVSLGSNENAITLVEQSGADHEDLAAVVALVVLADQTPLGSHRAMHTHQRHRKQFSSFPRSKEGQVDHASKTVPETKAIGVILHE</sequence>
<comment type="function">
    <text evidence="5">ATPase component of the INO80 complex which remodels chromatin by shifting nucleosomes and is involved in DNA repair.</text>
</comment>
<evidence type="ECO:0000313" key="8">
    <source>
        <dbReference type="EMBL" id="KAL1378900.1"/>
    </source>
</evidence>
<dbReference type="PANTHER" id="PTHR45685">
    <property type="entry name" value="HELICASE SRCAP-RELATED"/>
    <property type="match status" value="1"/>
</dbReference>
<evidence type="ECO:0000256" key="5">
    <source>
        <dbReference type="RuleBase" id="RU368001"/>
    </source>
</evidence>
<dbReference type="SMART" id="SM00490">
    <property type="entry name" value="HELICc"/>
    <property type="match status" value="1"/>
</dbReference>
<reference evidence="8 9" key="1">
    <citation type="submission" date="2024-05" db="EMBL/GenBank/DDBJ databases">
        <title>Culex pipiens pipiens assembly and annotation.</title>
        <authorList>
            <person name="Alout H."/>
            <person name="Durand T."/>
        </authorList>
    </citation>
    <scope>NUCLEOTIDE SEQUENCE [LARGE SCALE GENOMIC DNA]</scope>
    <source>
        <strain evidence="8">HA-2024</strain>
        <tissue evidence="8">Whole body</tissue>
    </source>
</reference>
<dbReference type="GO" id="GO:0016787">
    <property type="term" value="F:hydrolase activity"/>
    <property type="evidence" value="ECO:0007669"/>
    <property type="project" value="UniProtKB-KW"/>
</dbReference>
<feature type="region of interest" description="Disordered" evidence="6">
    <location>
        <begin position="386"/>
        <end position="414"/>
    </location>
</feature>